<gene>
    <name evidence="12" type="ORF">EXIGLDRAFT_708456</name>
</gene>
<dbReference type="GO" id="GO:0016020">
    <property type="term" value="C:membrane"/>
    <property type="evidence" value="ECO:0007669"/>
    <property type="project" value="UniProtKB-SubCell"/>
</dbReference>
<evidence type="ECO:0000256" key="7">
    <source>
        <dbReference type="ARBA" id="ARBA00022927"/>
    </source>
</evidence>
<dbReference type="InterPro" id="IPR011992">
    <property type="entry name" value="EF-hand-dom_pair"/>
</dbReference>
<dbReference type="Pfam" id="PF19566">
    <property type="entry name" value="Snx8_BAR_dom"/>
    <property type="match status" value="1"/>
</dbReference>
<reference evidence="12 13" key="1">
    <citation type="journal article" date="2016" name="Mol. Biol. Evol.">
        <title>Comparative Genomics of Early-Diverging Mushroom-Forming Fungi Provides Insights into the Origins of Lignocellulose Decay Capabilities.</title>
        <authorList>
            <person name="Nagy L.G."/>
            <person name="Riley R."/>
            <person name="Tritt A."/>
            <person name="Adam C."/>
            <person name="Daum C."/>
            <person name="Floudas D."/>
            <person name="Sun H."/>
            <person name="Yadav J.S."/>
            <person name="Pangilinan J."/>
            <person name="Larsson K.H."/>
            <person name="Matsuura K."/>
            <person name="Barry K."/>
            <person name="Labutti K."/>
            <person name="Kuo R."/>
            <person name="Ohm R.A."/>
            <person name="Bhattacharya S.S."/>
            <person name="Shirouzu T."/>
            <person name="Yoshinaga Y."/>
            <person name="Martin F.M."/>
            <person name="Grigoriev I.V."/>
            <person name="Hibbett D.S."/>
        </authorList>
    </citation>
    <scope>NUCLEOTIDE SEQUENCE [LARGE SCALE GENOMIC DNA]</scope>
    <source>
        <strain evidence="12 13">HHB12029</strain>
    </source>
</reference>
<evidence type="ECO:0000256" key="10">
    <source>
        <dbReference type="SAM" id="Phobius"/>
    </source>
</evidence>
<evidence type="ECO:0000256" key="8">
    <source>
        <dbReference type="ARBA" id="ARBA00023136"/>
    </source>
</evidence>
<dbReference type="SMART" id="SM00312">
    <property type="entry name" value="PX"/>
    <property type="match status" value="1"/>
</dbReference>
<dbReference type="GO" id="GO:0032266">
    <property type="term" value="F:phosphatidylinositol-3-phosphate binding"/>
    <property type="evidence" value="ECO:0007669"/>
    <property type="project" value="TreeGrafter"/>
</dbReference>
<keyword evidence="8 10" id="KW-0472">Membrane</keyword>
<dbReference type="Pfam" id="PF00787">
    <property type="entry name" value="PX"/>
    <property type="match status" value="1"/>
</dbReference>
<comment type="similarity">
    <text evidence="3">Belongs to the sorting nexin family.</text>
</comment>
<dbReference type="OrthoDB" id="10064318at2759"/>
<evidence type="ECO:0000313" key="13">
    <source>
        <dbReference type="Proteomes" id="UP000077266"/>
    </source>
</evidence>
<keyword evidence="5" id="KW-0813">Transport</keyword>
<evidence type="ECO:0000256" key="2">
    <source>
        <dbReference type="ARBA" id="ARBA00004496"/>
    </source>
</evidence>
<dbReference type="PANTHER" id="PTHR47554:SF1">
    <property type="entry name" value="SORTING NEXIN MVP1"/>
    <property type="match status" value="1"/>
</dbReference>
<dbReference type="STRING" id="1314781.A0A165JAA8"/>
<organism evidence="12 13">
    <name type="scientific">Exidia glandulosa HHB12029</name>
    <dbReference type="NCBI Taxonomy" id="1314781"/>
    <lineage>
        <taxon>Eukaryota</taxon>
        <taxon>Fungi</taxon>
        <taxon>Dikarya</taxon>
        <taxon>Basidiomycota</taxon>
        <taxon>Agaricomycotina</taxon>
        <taxon>Agaricomycetes</taxon>
        <taxon>Auriculariales</taxon>
        <taxon>Exidiaceae</taxon>
        <taxon>Exidia</taxon>
    </lineage>
</organism>
<evidence type="ECO:0000256" key="1">
    <source>
        <dbReference type="ARBA" id="ARBA00004287"/>
    </source>
</evidence>
<dbReference type="GO" id="GO:0006623">
    <property type="term" value="P:protein targeting to vacuole"/>
    <property type="evidence" value="ECO:0007669"/>
    <property type="project" value="TreeGrafter"/>
</dbReference>
<dbReference type="InterPro" id="IPR036871">
    <property type="entry name" value="PX_dom_sf"/>
</dbReference>
<keyword evidence="7" id="KW-0653">Protein transport</keyword>
<dbReference type="InterPro" id="IPR001683">
    <property type="entry name" value="PX_dom"/>
</dbReference>
<dbReference type="Gene3D" id="1.10.238.10">
    <property type="entry name" value="EF-hand"/>
    <property type="match status" value="1"/>
</dbReference>
<evidence type="ECO:0000256" key="4">
    <source>
        <dbReference type="ARBA" id="ARBA00014268"/>
    </source>
</evidence>
<comment type="subcellular location">
    <subcellularLocation>
        <location evidence="2">Cytoplasm</location>
    </subcellularLocation>
    <subcellularLocation>
        <location evidence="1">Membrane</location>
        <topology evidence="1">Peripheral membrane protein</topology>
        <orientation evidence="1">Cytoplasmic side</orientation>
    </subcellularLocation>
</comment>
<feature type="domain" description="PX" evidence="11">
    <location>
        <begin position="688"/>
        <end position="794"/>
    </location>
</feature>
<dbReference type="CDD" id="cd07597">
    <property type="entry name" value="BAR_SNX8"/>
    <property type="match status" value="1"/>
</dbReference>
<evidence type="ECO:0000313" key="12">
    <source>
        <dbReference type="EMBL" id="KZV94561.1"/>
    </source>
</evidence>
<dbReference type="GO" id="GO:0005768">
    <property type="term" value="C:endosome"/>
    <property type="evidence" value="ECO:0007669"/>
    <property type="project" value="TreeGrafter"/>
</dbReference>
<evidence type="ECO:0000259" key="11">
    <source>
        <dbReference type="PROSITE" id="PS50195"/>
    </source>
</evidence>
<dbReference type="SUPFAM" id="SSF64268">
    <property type="entry name" value="PX domain"/>
    <property type="match status" value="1"/>
</dbReference>
<protein>
    <recommendedName>
        <fullName evidence="4">Sorting nexin MVP1</fullName>
    </recommendedName>
</protein>
<keyword evidence="10" id="KW-1133">Transmembrane helix</keyword>
<keyword evidence="10" id="KW-0812">Transmembrane</keyword>
<evidence type="ECO:0000256" key="3">
    <source>
        <dbReference type="ARBA" id="ARBA00010883"/>
    </source>
</evidence>
<proteinExistence type="inferred from homology"/>
<dbReference type="EMBL" id="KV425970">
    <property type="protein sequence ID" value="KZV94561.1"/>
    <property type="molecule type" value="Genomic_DNA"/>
</dbReference>
<evidence type="ECO:0000256" key="6">
    <source>
        <dbReference type="ARBA" id="ARBA00022490"/>
    </source>
</evidence>
<dbReference type="InterPro" id="IPR045734">
    <property type="entry name" value="Snx8_BAR_dom"/>
</dbReference>
<feature type="region of interest" description="Disordered" evidence="9">
    <location>
        <begin position="60"/>
        <end position="91"/>
    </location>
</feature>
<name>A0A165JAA8_EXIGL</name>
<accession>A0A165JAA8</accession>
<keyword evidence="13" id="KW-1185">Reference proteome</keyword>
<dbReference type="InParanoid" id="A0A165JAA8"/>
<feature type="transmembrane region" description="Helical" evidence="10">
    <location>
        <begin position="172"/>
        <end position="200"/>
    </location>
</feature>
<dbReference type="AlphaFoldDB" id="A0A165JAA8"/>
<evidence type="ECO:0000256" key="9">
    <source>
        <dbReference type="SAM" id="MobiDB-lite"/>
    </source>
</evidence>
<dbReference type="Proteomes" id="UP000077266">
    <property type="component" value="Unassembled WGS sequence"/>
</dbReference>
<dbReference type="PROSITE" id="PS50195">
    <property type="entry name" value="PX"/>
    <property type="match status" value="1"/>
</dbReference>
<keyword evidence="6" id="KW-0963">Cytoplasm</keyword>
<dbReference type="Gene3D" id="3.30.1520.10">
    <property type="entry name" value="Phox-like domain"/>
    <property type="match status" value="1"/>
</dbReference>
<dbReference type="PANTHER" id="PTHR47554">
    <property type="entry name" value="SORTING NEXIN MVP1"/>
    <property type="match status" value="1"/>
</dbReference>
<dbReference type="GO" id="GO:0042147">
    <property type="term" value="P:retrograde transport, endosome to Golgi"/>
    <property type="evidence" value="ECO:0007669"/>
    <property type="project" value="InterPro"/>
</dbReference>
<dbReference type="SUPFAM" id="SSF47473">
    <property type="entry name" value="EF-hand"/>
    <property type="match status" value="1"/>
</dbReference>
<dbReference type="InterPro" id="IPR028662">
    <property type="entry name" value="SNX8/Mvp1"/>
</dbReference>
<evidence type="ECO:0000256" key="5">
    <source>
        <dbReference type="ARBA" id="ARBA00022448"/>
    </source>
</evidence>
<dbReference type="GO" id="GO:0005829">
    <property type="term" value="C:cytosol"/>
    <property type="evidence" value="ECO:0007669"/>
    <property type="project" value="GOC"/>
</dbReference>
<sequence>MSLHGGSFAEYDKRLHALARLRATQAVMRNEVDTTRQVLSELREIATSYQAFRRRVKTLQADADDGPRSGAAHPPRRQPSYGDGGVPRPESLSDIHSRYSRALDIAEDMNSYIPSLLGSLREIREADTRGAQKAQAFAADLKWLDTPLPSRCFRAYTRDCPVHGWARVKLMLLALVLVLLTLASVVAVAFAAVFVVWPFMLRCAGLAMRFWRWLKRVIFVLRTIVGDGDSGAYDGAQRGMSAQSPVMGTYAIPWYSASSADTQRRSLWKKSTSSDGLTYLEWTEDALCHEDGEEVRERVAGEGGEEKVATGLSVTLGGCGEESGRVVDVFYDFHETDEVEAFWPLREALHRRVLVRQQLRASEPGIAFRVRLGDGHVLLREVHAHVFVAVVACGLDELVANVPDAQGVHAMQHGELARRAPPLRAQTREMRDLCWVERRRRAQHGQRSGAGVLSTSFGAGGLNGLGASFLNDNPLATSVYDALDPWSAAPTPPPAARPSPFGFLDGESPTLTDRFGCRAHPPSSEATRVPAVYAKAFALVDPNSSGETSLSSLHRVVATSGLPAQTIDRIVNLVSTHTRVTRLEFYVALALVALAQSGEDISIERVASLAQQNSLPEPQLDLSVIAASAFNNAFRTAPVVTPSAYSAADDPWSAPGVIPSENNTAPTSAPVGLPSAIGTGLPKDWFRRQESVRVDVHGQLGFIFNRYTVYELQTERGGPVLRRYSEFVVLWDCLVLRYPFRILPNLPPKRIGTDEAFIEQRRKGLARFINFAVNHPVVKDDGLLAAFLTEPSFEEWRKHSPISLEEESSSKRIDRIEEMTIPSDLDDKLESVRRKLGAVIEHWQRICLLGDRLAKRREAAAADLTRLAMTLNSLNEVNGTCWRGESCDACAGVRDGLGRVSGRVQGHAHNLERRADTLFAATLETLKGQRDLYIAMRDLFSRHDRLSGDAVERLKKRVATFQDRLEGVRAAQKDGWAAEADRIAQGIEQDQAAIAAQLARRVFIRHCMWHELRVVLHNRENTLLVHALQTFGRDEREFAEVALATWSAFKEEVDSMPLDI</sequence>